<dbReference type="Proteomes" id="UP000252519">
    <property type="component" value="Unassembled WGS sequence"/>
</dbReference>
<dbReference type="Pfam" id="PF00908">
    <property type="entry name" value="dTDP_sugar_isom"/>
    <property type="match status" value="1"/>
</dbReference>
<dbReference type="GO" id="GO:0005829">
    <property type="term" value="C:cytosol"/>
    <property type="evidence" value="ECO:0007669"/>
    <property type="project" value="TreeGrafter"/>
</dbReference>
<dbReference type="GO" id="GO:0000271">
    <property type="term" value="P:polysaccharide biosynthetic process"/>
    <property type="evidence" value="ECO:0007669"/>
    <property type="project" value="TreeGrafter"/>
</dbReference>
<evidence type="ECO:0000313" key="1">
    <source>
        <dbReference type="EMBL" id="RCN35248.1"/>
    </source>
</evidence>
<gene>
    <name evidence="1" type="ORF">ANCCAN_18889</name>
</gene>
<dbReference type="EMBL" id="JOJR01000684">
    <property type="protein sequence ID" value="RCN35248.1"/>
    <property type="molecule type" value="Genomic_DNA"/>
</dbReference>
<name>A0A368FUV0_ANCCA</name>
<dbReference type="OrthoDB" id="9973973at2759"/>
<comment type="caution">
    <text evidence="1">The sequence shown here is derived from an EMBL/GenBank/DDBJ whole genome shotgun (WGS) entry which is preliminary data.</text>
</comment>
<protein>
    <submittedName>
        <fullName evidence="1">Putative dTDP-4-dehydrorhamnose 3,5-epimerase</fullName>
    </submittedName>
</protein>
<dbReference type="InterPro" id="IPR014710">
    <property type="entry name" value="RmlC-like_jellyroll"/>
</dbReference>
<reference evidence="1 2" key="1">
    <citation type="submission" date="2014-10" db="EMBL/GenBank/DDBJ databases">
        <title>Draft genome of the hookworm Ancylostoma caninum.</title>
        <authorList>
            <person name="Mitreva M."/>
        </authorList>
    </citation>
    <scope>NUCLEOTIDE SEQUENCE [LARGE SCALE GENOMIC DNA]</scope>
    <source>
        <strain evidence="1 2">Baltimore</strain>
    </source>
</reference>
<dbReference type="InterPro" id="IPR011051">
    <property type="entry name" value="RmlC_Cupin_sf"/>
</dbReference>
<dbReference type="SUPFAM" id="SSF51182">
    <property type="entry name" value="RmlC-like cupins"/>
    <property type="match status" value="1"/>
</dbReference>
<evidence type="ECO:0000313" key="2">
    <source>
        <dbReference type="Proteomes" id="UP000252519"/>
    </source>
</evidence>
<dbReference type="PANTHER" id="PTHR21047">
    <property type="entry name" value="DTDP-6-DEOXY-D-GLUCOSE-3,5 EPIMERASE"/>
    <property type="match status" value="1"/>
</dbReference>
<proteinExistence type="predicted"/>
<dbReference type="Gene3D" id="2.60.120.10">
    <property type="entry name" value="Jelly Rolls"/>
    <property type="match status" value="1"/>
</dbReference>
<sequence>MCYSSPPIKTLQELDWKVLMHPSYPLDLAPTEYHLFRSLFNQMRGLTSGNEEDLENWLTNYFEPRPREFWRNGTNELVKMWEQISGEIFDVAVDVRPGSATYGQWHGVILNGANKHAFWLPDGFAHGFQCLSPEGAHVTYKCTGVYNPSTEYGIDPFDKEINVNWPIVDGVIVSERDRSHKSFAEHRSS</sequence>
<dbReference type="STRING" id="29170.A0A368FUV0"/>
<dbReference type="AlphaFoldDB" id="A0A368FUV0"/>
<accession>A0A368FUV0</accession>
<dbReference type="PANTHER" id="PTHR21047:SF2">
    <property type="entry name" value="THYMIDINE DIPHOSPHO-4-KETO-RHAMNOSE 3,5-EPIMERASE"/>
    <property type="match status" value="1"/>
</dbReference>
<dbReference type="InterPro" id="IPR000888">
    <property type="entry name" value="RmlC-like"/>
</dbReference>
<organism evidence="1 2">
    <name type="scientific">Ancylostoma caninum</name>
    <name type="common">Dog hookworm</name>
    <dbReference type="NCBI Taxonomy" id="29170"/>
    <lineage>
        <taxon>Eukaryota</taxon>
        <taxon>Metazoa</taxon>
        <taxon>Ecdysozoa</taxon>
        <taxon>Nematoda</taxon>
        <taxon>Chromadorea</taxon>
        <taxon>Rhabditida</taxon>
        <taxon>Rhabditina</taxon>
        <taxon>Rhabditomorpha</taxon>
        <taxon>Strongyloidea</taxon>
        <taxon>Ancylostomatidae</taxon>
        <taxon>Ancylostomatinae</taxon>
        <taxon>Ancylostoma</taxon>
    </lineage>
</organism>
<keyword evidence="2" id="KW-1185">Reference proteome</keyword>
<dbReference type="GO" id="GO:0008830">
    <property type="term" value="F:dTDP-4-dehydrorhamnose 3,5-epimerase activity"/>
    <property type="evidence" value="ECO:0007669"/>
    <property type="project" value="InterPro"/>
</dbReference>